<organism evidence="4 5">
    <name type="scientific">Pseudoxanthomonas composti</name>
    <dbReference type="NCBI Taxonomy" id="2137479"/>
    <lineage>
        <taxon>Bacteria</taxon>
        <taxon>Pseudomonadati</taxon>
        <taxon>Pseudomonadota</taxon>
        <taxon>Gammaproteobacteria</taxon>
        <taxon>Lysobacterales</taxon>
        <taxon>Lysobacteraceae</taxon>
        <taxon>Pseudoxanthomonas</taxon>
    </lineage>
</organism>
<protein>
    <submittedName>
        <fullName evidence="4">Peptidase M23</fullName>
    </submittedName>
</protein>
<dbReference type="InterPro" id="IPR016047">
    <property type="entry name" value="M23ase_b-sheet_dom"/>
</dbReference>
<dbReference type="Gene3D" id="6.10.250.3150">
    <property type="match status" value="1"/>
</dbReference>
<sequence length="427" mass="46328">MRVLRPGRMRPALHLLLLTALALPAATGLAQTTGETQKRLERVRGELKSISAERRKLEDQRGDASRDLRQADAKVATTSRALSETEAAIAREASALAELQARRDAMRTHLEAQRRQLVALVRAAYQQGEDAPLKVLLSQEHLGDAGRAMAYHGYLQRDHARRIAALTTQMQALTQVEQEITDRRQALAATRAQQKQQVDALQQDRKSRATVVAQLEERYKDRSEREQALGRDAKSLETLLANLRAAARKAEAERRAAEARRVAEERAAAKAAATAKAEGKPAPPRPERKVPPTVASAPALKVGGLSWPVSGNLLARFGGRMPDGRSSSGVLIGASAGATVTAVAEGTVVFSDWMTGYGNILIIDHGNGYMSLYAHNEALLREVGATVKRGESVAKVGSSGGQGMPALYFELRRNGQPVDPSSWLQRQ</sequence>
<dbReference type="FunFam" id="2.70.70.10:FF:000003">
    <property type="entry name" value="Murein hydrolase activator EnvC"/>
    <property type="match status" value="1"/>
</dbReference>
<dbReference type="RefSeq" id="WP_129472616.1">
    <property type="nucleotide sequence ID" value="NZ_SAWZ01000014.1"/>
</dbReference>
<dbReference type="PANTHER" id="PTHR21666">
    <property type="entry name" value="PEPTIDASE-RELATED"/>
    <property type="match status" value="1"/>
</dbReference>
<feature type="region of interest" description="Disordered" evidence="1">
    <location>
        <begin position="51"/>
        <end position="72"/>
    </location>
</feature>
<dbReference type="Gene3D" id="2.70.70.10">
    <property type="entry name" value="Glucose Permease (Domain IIA)"/>
    <property type="match status" value="1"/>
</dbReference>
<feature type="domain" description="M23ase beta-sheet core" evidence="3">
    <location>
        <begin position="327"/>
        <end position="420"/>
    </location>
</feature>
<dbReference type="GO" id="GO:0004222">
    <property type="term" value="F:metalloendopeptidase activity"/>
    <property type="evidence" value="ECO:0007669"/>
    <property type="project" value="TreeGrafter"/>
</dbReference>
<dbReference type="Proteomes" id="UP000289784">
    <property type="component" value="Unassembled WGS sequence"/>
</dbReference>
<dbReference type="InterPro" id="IPR011055">
    <property type="entry name" value="Dup_hybrid_motif"/>
</dbReference>
<evidence type="ECO:0000313" key="5">
    <source>
        <dbReference type="Proteomes" id="UP000289784"/>
    </source>
</evidence>
<reference evidence="4 5" key="1">
    <citation type="submission" date="2019-01" db="EMBL/GenBank/DDBJ databases">
        <title>Pseudoxanthomonas composti sp. nov., isolated from compost.</title>
        <authorList>
            <person name="Yang G."/>
        </authorList>
    </citation>
    <scope>NUCLEOTIDE SEQUENCE [LARGE SCALE GENOMIC DNA]</scope>
    <source>
        <strain evidence="4 5">GSS15</strain>
    </source>
</reference>
<feature type="chain" id="PRO_5020741425" evidence="2">
    <location>
        <begin position="31"/>
        <end position="427"/>
    </location>
</feature>
<evidence type="ECO:0000313" key="4">
    <source>
        <dbReference type="EMBL" id="RXQ99705.1"/>
    </source>
</evidence>
<comment type="caution">
    <text evidence="4">The sequence shown here is derived from an EMBL/GenBank/DDBJ whole genome shotgun (WGS) entry which is preliminary data.</text>
</comment>
<gene>
    <name evidence="4" type="ORF">EPA99_17865</name>
</gene>
<evidence type="ECO:0000259" key="3">
    <source>
        <dbReference type="Pfam" id="PF01551"/>
    </source>
</evidence>
<keyword evidence="5" id="KW-1185">Reference proteome</keyword>
<keyword evidence="2" id="KW-0732">Signal</keyword>
<dbReference type="EMBL" id="SAWZ01000014">
    <property type="protein sequence ID" value="RXQ99705.1"/>
    <property type="molecule type" value="Genomic_DNA"/>
</dbReference>
<dbReference type="OrthoDB" id="9784703at2"/>
<evidence type="ECO:0000256" key="2">
    <source>
        <dbReference type="SAM" id="SignalP"/>
    </source>
</evidence>
<dbReference type="AlphaFoldDB" id="A0A4V1N0N6"/>
<accession>A0A4V1N0N6</accession>
<feature type="region of interest" description="Disordered" evidence="1">
    <location>
        <begin position="261"/>
        <end position="293"/>
    </location>
</feature>
<dbReference type="SUPFAM" id="SSF51261">
    <property type="entry name" value="Duplicated hybrid motif"/>
    <property type="match status" value="1"/>
</dbReference>
<name>A0A4V1N0N6_9GAMM</name>
<dbReference type="Pfam" id="PF01551">
    <property type="entry name" value="Peptidase_M23"/>
    <property type="match status" value="1"/>
</dbReference>
<evidence type="ECO:0000256" key="1">
    <source>
        <dbReference type="SAM" id="MobiDB-lite"/>
    </source>
</evidence>
<dbReference type="CDD" id="cd12797">
    <property type="entry name" value="M23_peptidase"/>
    <property type="match status" value="1"/>
</dbReference>
<dbReference type="InterPro" id="IPR050570">
    <property type="entry name" value="Cell_wall_metabolism_enzyme"/>
</dbReference>
<proteinExistence type="predicted"/>
<dbReference type="PANTHER" id="PTHR21666:SF270">
    <property type="entry name" value="MUREIN HYDROLASE ACTIVATOR ENVC"/>
    <property type="match status" value="1"/>
</dbReference>
<feature type="signal peptide" evidence="2">
    <location>
        <begin position="1"/>
        <end position="30"/>
    </location>
</feature>